<comment type="caution">
    <text evidence="3">The sequence shown here is derived from an EMBL/GenBank/DDBJ whole genome shotgun (WGS) entry which is preliminary data.</text>
</comment>
<accession>A0ABV7L7Y8</accession>
<sequence>MTDSTGDRTVPAAERCLDTTGHRCPIPVLRTEAALRGLPPGGVLVVLADDPLAAVDIPHFCRQAGHAVAGERLSDGWRFRVTKRDLQD</sequence>
<dbReference type="InterPro" id="IPR036868">
    <property type="entry name" value="TusA-like_sf"/>
</dbReference>
<gene>
    <name evidence="3" type="ORF">ACFOGJ_26320</name>
</gene>
<protein>
    <submittedName>
        <fullName evidence="3">Sulfurtransferase TusA family protein</fullName>
    </submittedName>
</protein>
<evidence type="ECO:0000313" key="3">
    <source>
        <dbReference type="EMBL" id="MFC3230787.1"/>
    </source>
</evidence>
<dbReference type="CDD" id="cd00291">
    <property type="entry name" value="SirA_YedF_YeeD"/>
    <property type="match status" value="1"/>
</dbReference>
<dbReference type="Gene3D" id="3.30.110.40">
    <property type="entry name" value="TusA-like domain"/>
    <property type="match status" value="1"/>
</dbReference>
<dbReference type="PANTHER" id="PTHR33279:SF6">
    <property type="entry name" value="SULFUR CARRIER PROTEIN YEDF-RELATED"/>
    <property type="match status" value="1"/>
</dbReference>
<dbReference type="Proteomes" id="UP001595528">
    <property type="component" value="Unassembled WGS sequence"/>
</dbReference>
<dbReference type="SUPFAM" id="SSF64307">
    <property type="entry name" value="SirA-like"/>
    <property type="match status" value="1"/>
</dbReference>
<reference evidence="4" key="1">
    <citation type="journal article" date="2019" name="Int. J. Syst. Evol. Microbiol.">
        <title>The Global Catalogue of Microorganisms (GCM) 10K type strain sequencing project: providing services to taxonomists for standard genome sequencing and annotation.</title>
        <authorList>
            <consortium name="The Broad Institute Genomics Platform"/>
            <consortium name="The Broad Institute Genome Sequencing Center for Infectious Disease"/>
            <person name="Wu L."/>
            <person name="Ma J."/>
        </authorList>
    </citation>
    <scope>NUCLEOTIDE SEQUENCE [LARGE SCALE GENOMIC DNA]</scope>
    <source>
        <strain evidence="4">KCTC 42964</strain>
    </source>
</reference>
<dbReference type="Pfam" id="PF01206">
    <property type="entry name" value="TusA"/>
    <property type="match status" value="1"/>
</dbReference>
<name>A0ABV7L7Y8_9PROT</name>
<dbReference type="InterPro" id="IPR001455">
    <property type="entry name" value="TusA-like"/>
</dbReference>
<dbReference type="EMBL" id="JBHRTR010000049">
    <property type="protein sequence ID" value="MFC3230787.1"/>
    <property type="molecule type" value="Genomic_DNA"/>
</dbReference>
<feature type="domain" description="UPF0033" evidence="2">
    <location>
        <begin position="17"/>
        <end position="41"/>
    </location>
</feature>
<comment type="similarity">
    <text evidence="1">Belongs to the sulfur carrier protein TusA family.</text>
</comment>
<dbReference type="RefSeq" id="WP_379906242.1">
    <property type="nucleotide sequence ID" value="NZ_JBHRTR010000049.1"/>
</dbReference>
<organism evidence="3 4">
    <name type="scientific">Marinibaculum pumilum</name>
    <dbReference type="NCBI Taxonomy" id="1766165"/>
    <lineage>
        <taxon>Bacteria</taxon>
        <taxon>Pseudomonadati</taxon>
        <taxon>Pseudomonadota</taxon>
        <taxon>Alphaproteobacteria</taxon>
        <taxon>Rhodospirillales</taxon>
        <taxon>Rhodospirillaceae</taxon>
        <taxon>Marinibaculum</taxon>
    </lineage>
</organism>
<evidence type="ECO:0000256" key="1">
    <source>
        <dbReference type="ARBA" id="ARBA00008984"/>
    </source>
</evidence>
<evidence type="ECO:0000259" key="2">
    <source>
        <dbReference type="PROSITE" id="PS01148"/>
    </source>
</evidence>
<proteinExistence type="inferred from homology"/>
<dbReference type="PANTHER" id="PTHR33279">
    <property type="entry name" value="SULFUR CARRIER PROTEIN YEDF-RELATED"/>
    <property type="match status" value="1"/>
</dbReference>
<dbReference type="PROSITE" id="PS01148">
    <property type="entry name" value="UPF0033"/>
    <property type="match status" value="1"/>
</dbReference>
<evidence type="ECO:0000313" key="4">
    <source>
        <dbReference type="Proteomes" id="UP001595528"/>
    </source>
</evidence>
<keyword evidence="4" id="KW-1185">Reference proteome</keyword>